<dbReference type="Gene3D" id="3.40.50.300">
    <property type="entry name" value="P-loop containing nucleotide triphosphate hydrolases"/>
    <property type="match status" value="2"/>
</dbReference>
<dbReference type="InterPro" id="IPR036640">
    <property type="entry name" value="ABC1_TM_sf"/>
</dbReference>
<keyword evidence="13" id="KW-1185">Reference proteome</keyword>
<dbReference type="VEuPathDB" id="FungiDB:ASPBRDRAFT_198193"/>
<dbReference type="FunFam" id="3.40.50.300:FF:000838">
    <property type="entry name" value="ABC multidrug transporter (Eurofung)"/>
    <property type="match status" value="1"/>
</dbReference>
<evidence type="ECO:0000256" key="8">
    <source>
        <dbReference type="ARBA" id="ARBA00023136"/>
    </source>
</evidence>
<dbReference type="RefSeq" id="XP_067476786.1">
    <property type="nucleotide sequence ID" value="XM_067621182.1"/>
</dbReference>
<evidence type="ECO:0000256" key="4">
    <source>
        <dbReference type="ARBA" id="ARBA00022692"/>
    </source>
</evidence>
<keyword evidence="6" id="KW-0067">ATP-binding</keyword>
<feature type="transmembrane region" description="Helical" evidence="9">
    <location>
        <begin position="932"/>
        <end position="950"/>
    </location>
</feature>
<keyword evidence="2" id="KW-0813">Transport</keyword>
<dbReference type="CDD" id="cd18580">
    <property type="entry name" value="ABC_6TM_ABCC_D2"/>
    <property type="match status" value="1"/>
</dbReference>
<protein>
    <submittedName>
        <fullName evidence="12">Uncharacterized protein</fullName>
    </submittedName>
</protein>
<feature type="domain" description="ABC transmembrane type-1" evidence="11">
    <location>
        <begin position="672"/>
        <end position="954"/>
    </location>
</feature>
<dbReference type="OrthoDB" id="6500128at2759"/>
<reference evidence="13" key="1">
    <citation type="journal article" date="2017" name="Genome Biol.">
        <title>Comparative genomics reveals high biological diversity and specific adaptations in the industrially and medically important fungal genus Aspergillus.</title>
        <authorList>
            <person name="de Vries R.P."/>
            <person name="Riley R."/>
            <person name="Wiebenga A."/>
            <person name="Aguilar-Osorio G."/>
            <person name="Amillis S."/>
            <person name="Uchima C.A."/>
            <person name="Anderluh G."/>
            <person name="Asadollahi M."/>
            <person name="Askin M."/>
            <person name="Barry K."/>
            <person name="Battaglia E."/>
            <person name="Bayram O."/>
            <person name="Benocci T."/>
            <person name="Braus-Stromeyer S.A."/>
            <person name="Caldana C."/>
            <person name="Canovas D."/>
            <person name="Cerqueira G.C."/>
            <person name="Chen F."/>
            <person name="Chen W."/>
            <person name="Choi C."/>
            <person name="Clum A."/>
            <person name="Dos Santos R.A."/>
            <person name="Damasio A.R."/>
            <person name="Diallinas G."/>
            <person name="Emri T."/>
            <person name="Fekete E."/>
            <person name="Flipphi M."/>
            <person name="Freyberg S."/>
            <person name="Gallo A."/>
            <person name="Gournas C."/>
            <person name="Habgood R."/>
            <person name="Hainaut M."/>
            <person name="Harispe M.L."/>
            <person name="Henrissat B."/>
            <person name="Hilden K.S."/>
            <person name="Hope R."/>
            <person name="Hossain A."/>
            <person name="Karabika E."/>
            <person name="Karaffa L."/>
            <person name="Karanyi Z."/>
            <person name="Krasevec N."/>
            <person name="Kuo A."/>
            <person name="Kusch H."/>
            <person name="LaButti K."/>
            <person name="Lagendijk E.L."/>
            <person name="Lapidus A."/>
            <person name="Levasseur A."/>
            <person name="Lindquist E."/>
            <person name="Lipzen A."/>
            <person name="Logrieco A.F."/>
            <person name="MacCabe A."/>
            <person name="Maekelae M.R."/>
            <person name="Malavazi I."/>
            <person name="Melin P."/>
            <person name="Meyer V."/>
            <person name="Mielnichuk N."/>
            <person name="Miskei M."/>
            <person name="Molnar A.P."/>
            <person name="Mule G."/>
            <person name="Ngan C.Y."/>
            <person name="Orejas M."/>
            <person name="Orosz E."/>
            <person name="Ouedraogo J.P."/>
            <person name="Overkamp K.M."/>
            <person name="Park H.-S."/>
            <person name="Perrone G."/>
            <person name="Piumi F."/>
            <person name="Punt P.J."/>
            <person name="Ram A.F."/>
            <person name="Ramon A."/>
            <person name="Rauscher S."/>
            <person name="Record E."/>
            <person name="Riano-Pachon D.M."/>
            <person name="Robert V."/>
            <person name="Roehrig J."/>
            <person name="Ruller R."/>
            <person name="Salamov A."/>
            <person name="Salih N.S."/>
            <person name="Samson R.A."/>
            <person name="Sandor E."/>
            <person name="Sanguinetti M."/>
            <person name="Schuetze T."/>
            <person name="Sepcic K."/>
            <person name="Shelest E."/>
            <person name="Sherlock G."/>
            <person name="Sophianopoulou V."/>
            <person name="Squina F.M."/>
            <person name="Sun H."/>
            <person name="Susca A."/>
            <person name="Todd R.B."/>
            <person name="Tsang A."/>
            <person name="Unkles S.E."/>
            <person name="van de Wiele N."/>
            <person name="van Rossen-Uffink D."/>
            <person name="Oliveira J.V."/>
            <person name="Vesth T.C."/>
            <person name="Visser J."/>
            <person name="Yu J.-H."/>
            <person name="Zhou M."/>
            <person name="Andersen M.R."/>
            <person name="Archer D.B."/>
            <person name="Baker S.E."/>
            <person name="Benoit I."/>
            <person name="Brakhage A.A."/>
            <person name="Braus G.H."/>
            <person name="Fischer R."/>
            <person name="Frisvad J.C."/>
            <person name="Goldman G.H."/>
            <person name="Houbraken J."/>
            <person name="Oakley B."/>
            <person name="Pocsi I."/>
            <person name="Scazzocchio C."/>
            <person name="Seiboth B."/>
            <person name="vanKuyk P.A."/>
            <person name="Wortman J."/>
            <person name="Dyer P.S."/>
            <person name="Grigoriev I.V."/>
        </authorList>
    </citation>
    <scope>NUCLEOTIDE SEQUENCE [LARGE SCALE GENOMIC DNA]</scope>
    <source>
        <strain evidence="13">CBS 101740 / IMI 381727 / IBT 21946</strain>
    </source>
</reference>
<dbReference type="PROSITE" id="PS50929">
    <property type="entry name" value="ABC_TM1F"/>
    <property type="match status" value="2"/>
</dbReference>
<feature type="domain" description="ABC transmembrane type-1" evidence="11">
    <location>
        <begin position="81"/>
        <end position="342"/>
    </location>
</feature>
<dbReference type="InterPro" id="IPR003593">
    <property type="entry name" value="AAA+_ATPase"/>
</dbReference>
<organism evidence="12 13">
    <name type="scientific">Aspergillus brasiliensis (strain CBS 101740 / IMI 381727 / IBT 21946)</name>
    <dbReference type="NCBI Taxonomy" id="767769"/>
    <lineage>
        <taxon>Eukaryota</taxon>
        <taxon>Fungi</taxon>
        <taxon>Dikarya</taxon>
        <taxon>Ascomycota</taxon>
        <taxon>Pezizomycotina</taxon>
        <taxon>Eurotiomycetes</taxon>
        <taxon>Eurotiomycetidae</taxon>
        <taxon>Eurotiales</taxon>
        <taxon>Aspergillaceae</taxon>
        <taxon>Aspergillus</taxon>
        <taxon>Aspergillus subgen. Circumdati</taxon>
    </lineage>
</organism>
<dbReference type="Gene3D" id="1.20.1560.10">
    <property type="entry name" value="ABC transporter type 1, transmembrane domain"/>
    <property type="match status" value="2"/>
</dbReference>
<dbReference type="GO" id="GO:0140359">
    <property type="term" value="F:ABC-type transporter activity"/>
    <property type="evidence" value="ECO:0007669"/>
    <property type="project" value="InterPro"/>
</dbReference>
<name>A0A1L9UCZ1_ASPBC</name>
<dbReference type="PANTHER" id="PTHR24223">
    <property type="entry name" value="ATP-BINDING CASSETTE SUB-FAMILY C"/>
    <property type="match status" value="1"/>
</dbReference>
<feature type="transmembrane region" description="Helical" evidence="9">
    <location>
        <begin position="896"/>
        <end position="920"/>
    </location>
</feature>
<evidence type="ECO:0000256" key="5">
    <source>
        <dbReference type="ARBA" id="ARBA00022741"/>
    </source>
</evidence>
<dbReference type="FunFam" id="1.20.1560.10:FF:000066">
    <property type="entry name" value="ABC multidrug transporter (Eurofung)"/>
    <property type="match status" value="1"/>
</dbReference>
<dbReference type="OMA" id="WMQANDD"/>
<keyword evidence="4 9" id="KW-0812">Transmembrane</keyword>
<dbReference type="CDD" id="cd03244">
    <property type="entry name" value="ABCC_MRP_domain2"/>
    <property type="match status" value="1"/>
</dbReference>
<dbReference type="InterPro" id="IPR050173">
    <property type="entry name" value="ABC_transporter_C-like"/>
</dbReference>
<feature type="transmembrane region" description="Helical" evidence="9">
    <location>
        <begin position="196"/>
        <end position="216"/>
    </location>
</feature>
<feature type="transmembrane region" description="Helical" evidence="9">
    <location>
        <begin position="708"/>
        <end position="738"/>
    </location>
</feature>
<dbReference type="EMBL" id="KV878688">
    <property type="protein sequence ID" value="OJJ69537.1"/>
    <property type="molecule type" value="Genomic_DNA"/>
</dbReference>
<evidence type="ECO:0000256" key="3">
    <source>
        <dbReference type="ARBA" id="ARBA00022475"/>
    </source>
</evidence>
<proteinExistence type="predicted"/>
<dbReference type="GO" id="GO:0005886">
    <property type="term" value="C:plasma membrane"/>
    <property type="evidence" value="ECO:0007669"/>
    <property type="project" value="UniProtKB-SubCell"/>
</dbReference>
<keyword evidence="7 9" id="KW-1133">Transmembrane helix</keyword>
<evidence type="ECO:0000313" key="13">
    <source>
        <dbReference type="Proteomes" id="UP000184499"/>
    </source>
</evidence>
<dbReference type="PROSITE" id="PS00211">
    <property type="entry name" value="ABC_TRANSPORTER_1"/>
    <property type="match status" value="1"/>
</dbReference>
<dbReference type="Proteomes" id="UP000184499">
    <property type="component" value="Unassembled WGS sequence"/>
</dbReference>
<feature type="domain" description="ABC transporter" evidence="10">
    <location>
        <begin position="389"/>
        <end position="617"/>
    </location>
</feature>
<keyword evidence="5" id="KW-0547">Nucleotide-binding</keyword>
<feature type="transmembrane region" description="Helical" evidence="9">
    <location>
        <begin position="7"/>
        <end position="24"/>
    </location>
</feature>
<dbReference type="STRING" id="767769.A0A1L9UCZ1"/>
<comment type="subcellular location">
    <subcellularLocation>
        <location evidence="1">Cell membrane</location>
        <topology evidence="1">Multi-pass membrane protein</topology>
    </subcellularLocation>
</comment>
<dbReference type="AlphaFoldDB" id="A0A1L9UCZ1"/>
<dbReference type="InterPro" id="IPR003439">
    <property type="entry name" value="ABC_transporter-like_ATP-bd"/>
</dbReference>
<accession>A0A1L9UCZ1</accession>
<evidence type="ECO:0000256" key="9">
    <source>
        <dbReference type="SAM" id="Phobius"/>
    </source>
</evidence>
<dbReference type="InterPro" id="IPR027417">
    <property type="entry name" value="P-loop_NTPase"/>
</dbReference>
<feature type="transmembrane region" description="Helical" evidence="9">
    <location>
        <begin position="660"/>
        <end position="688"/>
    </location>
</feature>
<dbReference type="PANTHER" id="PTHR24223:SF399">
    <property type="entry name" value="ABC TRANSPORTER ATNG"/>
    <property type="match status" value="1"/>
</dbReference>
<evidence type="ECO:0000256" key="7">
    <source>
        <dbReference type="ARBA" id="ARBA00022989"/>
    </source>
</evidence>
<dbReference type="SMART" id="SM00382">
    <property type="entry name" value="AAA"/>
    <property type="match status" value="2"/>
</dbReference>
<dbReference type="InterPro" id="IPR011527">
    <property type="entry name" value="ABC1_TM_dom"/>
</dbReference>
<evidence type="ECO:0000259" key="10">
    <source>
        <dbReference type="PROSITE" id="PS50893"/>
    </source>
</evidence>
<dbReference type="GeneID" id="93573670"/>
<sequence length="1225" mass="134581">MPSSRPVVILFAVSWVAKLTILVLESTENLPALDSAIQAASDPKQLDEAWQEADKYHQNALLWTFALHYKWEIAEGILPRIAYTIFNLAQPFLVERVLNFMKEPEHPHPTMYAGGLLAAYAVVCIGLAVSYTVYQHKTYRLVSIIRGSLVTLIFNKTLPPIIERITVGLRHIHDFYANFIEVGLAFWLMARLLGLATIAAVVVIIACLIIGVPLAIASGDAQGTWLEAVEERIAVTSQALGVLKSIKMTGLTEVVSNNIRDLRSRDVKSSLRFRFYNVLILTFSYASSALAPVFGFGVYTVLAWAQNSGALTNSMAFSALTLFYLIDHPLMSIIDGSEDLMAVVNCFQRIQKFLLETERRDYRIIRSAASGVIDHETSEPHNDGEVPCVIAQDLSAAWSVDDEPVLRSLSFQINPGLITMLVGPVGCRKSTLLKLLLGEVAEVSGTISTNFATAAYCSQTPWITFGTVRQNIVGSCQWDQGWYDTVVQACSLKTDLQQLPAGDETRVGVRGSCLSGGQQMRVALARALYSRERVLVLDDVLTGLDRETERAVIEAVFSPGGLIKRSGLTVILATNSAHHLRFADYIISLNGDGNIIEQGTYDTLAAREGYVGTLTRSATPMVTSRSSELLLDDETLKNLNLDNNDDTDQYSRSSSDFSVFVYYFNVVGRPLLALFFVCVCAFTFGLTFPQIWLQWWTVANEKRPNEDIWYWLGVYGALGVLTLASAFFAIWVFGMLIIPKTAQRFHEILLGVTMNATTSVVTSTDIGTTTNRFSQDLELVDGELPEAFELTTYAILDFFVEGILVFVGSSYAAVAVLPLVMLVVYLVGTSYVRTSRQIRLLDIEAKAPLFSNFLEAMSGLPSIRAYGWSEDYKRRALATLEASQKPFYALYCIQRWLSVVLDLLLAGIAVVVVAIALSMVGNSNMAMLGISLFNIVCFSGTLQVLVTQWIDLETSIGAVSRIRSYVQQRETEDPAAGLEIMPNLWPEKGDIQISGVVASYSPSSEPVLRNINLNISAGEKVALCGRTGSGKSSLVSTILQLLHIHHGSILIDGIDISQVSSAALRSRVNTIPQQPFFLHGSIRLNANPEGNASEETIKWALQTVNLWSCIESRGGLDAEMTEDTLSRGQQQLFCLARALCKPSSILIIDEATSSVDADTDTLMQNVIRTHFQEQTIIAIAHKLESVQDFDKIAVMDSGQIVAYDTPKALLSKGKSVYGGLPARCA</sequence>
<dbReference type="PROSITE" id="PS50893">
    <property type="entry name" value="ABC_TRANSPORTER_2"/>
    <property type="match status" value="2"/>
</dbReference>
<keyword evidence="3" id="KW-1003">Cell membrane</keyword>
<dbReference type="GO" id="GO:0005524">
    <property type="term" value="F:ATP binding"/>
    <property type="evidence" value="ECO:0007669"/>
    <property type="project" value="UniProtKB-KW"/>
</dbReference>
<dbReference type="SUPFAM" id="SSF52540">
    <property type="entry name" value="P-loop containing nucleoside triphosphate hydrolases"/>
    <property type="match status" value="2"/>
</dbReference>
<evidence type="ECO:0000256" key="1">
    <source>
        <dbReference type="ARBA" id="ARBA00004651"/>
    </source>
</evidence>
<dbReference type="Pfam" id="PF00005">
    <property type="entry name" value="ABC_tran"/>
    <property type="match status" value="2"/>
</dbReference>
<dbReference type="Pfam" id="PF00664">
    <property type="entry name" value="ABC_membrane"/>
    <property type="match status" value="1"/>
</dbReference>
<evidence type="ECO:0000256" key="2">
    <source>
        <dbReference type="ARBA" id="ARBA00022448"/>
    </source>
</evidence>
<keyword evidence="8 9" id="KW-0472">Membrane</keyword>
<evidence type="ECO:0000313" key="12">
    <source>
        <dbReference type="EMBL" id="OJJ69537.1"/>
    </source>
</evidence>
<feature type="transmembrane region" description="Helical" evidence="9">
    <location>
        <begin position="275"/>
        <end position="302"/>
    </location>
</feature>
<gene>
    <name evidence="12" type="ORF">ASPBRDRAFT_198193</name>
</gene>
<dbReference type="InterPro" id="IPR017871">
    <property type="entry name" value="ABC_transporter-like_CS"/>
</dbReference>
<feature type="domain" description="ABC transporter" evidence="10">
    <location>
        <begin position="991"/>
        <end position="1222"/>
    </location>
</feature>
<dbReference type="SUPFAM" id="SSF90123">
    <property type="entry name" value="ABC transporter transmembrane region"/>
    <property type="match status" value="2"/>
</dbReference>
<feature type="transmembrane region" description="Helical" evidence="9">
    <location>
        <begin position="111"/>
        <end position="134"/>
    </location>
</feature>
<evidence type="ECO:0000259" key="11">
    <source>
        <dbReference type="PROSITE" id="PS50929"/>
    </source>
</evidence>
<dbReference type="GO" id="GO:0016887">
    <property type="term" value="F:ATP hydrolysis activity"/>
    <property type="evidence" value="ECO:0007669"/>
    <property type="project" value="InterPro"/>
</dbReference>
<dbReference type="InterPro" id="IPR044726">
    <property type="entry name" value="ABCC_6TM_D2"/>
</dbReference>
<evidence type="ECO:0000256" key="6">
    <source>
        <dbReference type="ARBA" id="ARBA00022840"/>
    </source>
</evidence>
<feature type="transmembrane region" description="Helical" evidence="9">
    <location>
        <begin position="803"/>
        <end position="827"/>
    </location>
</feature>